<evidence type="ECO:0000259" key="5">
    <source>
        <dbReference type="PROSITE" id="PS50168"/>
    </source>
</evidence>
<dbReference type="InterPro" id="IPR001258">
    <property type="entry name" value="NHL_repeat"/>
</dbReference>
<dbReference type="Gene3D" id="1.10.533.10">
    <property type="entry name" value="Death Domain, Fas"/>
    <property type="match status" value="1"/>
</dbReference>
<dbReference type="PANTHER" id="PTHR24104:SF50">
    <property type="entry name" value="SMP-30_GLUCONOLACTONASE_LRE-LIKE REGION DOMAIN-CONTAINING PROTEIN"/>
    <property type="match status" value="1"/>
</dbReference>
<dbReference type="InParanoid" id="C3ZU64"/>
<dbReference type="InterPro" id="IPR011029">
    <property type="entry name" value="DEATH-like_dom_sf"/>
</dbReference>
<dbReference type="CDD" id="cd00045">
    <property type="entry name" value="DED"/>
    <property type="match status" value="1"/>
</dbReference>
<dbReference type="InterPro" id="IPR050952">
    <property type="entry name" value="TRIM-NHL_E3_ligases"/>
</dbReference>
<dbReference type="FunFam" id="2.120.10.30:FF:000096">
    <property type="entry name" value="Uncharacterized protein"/>
    <property type="match status" value="1"/>
</dbReference>
<dbReference type="PANTHER" id="PTHR24104">
    <property type="entry name" value="E3 UBIQUITIN-PROTEIN LIGASE NHLRC1-RELATED"/>
    <property type="match status" value="1"/>
</dbReference>
<dbReference type="SUPFAM" id="SSF101898">
    <property type="entry name" value="NHL repeat"/>
    <property type="match status" value="1"/>
</dbReference>
<evidence type="ECO:0000256" key="4">
    <source>
        <dbReference type="SAM" id="MobiDB-lite"/>
    </source>
</evidence>
<dbReference type="InterPro" id="IPR011042">
    <property type="entry name" value="6-blade_b-propeller_TolB-like"/>
</dbReference>
<dbReference type="Gene3D" id="2.120.10.30">
    <property type="entry name" value="TolB, C-terminal domain"/>
    <property type="match status" value="1"/>
</dbReference>
<feature type="region of interest" description="Disordered" evidence="4">
    <location>
        <begin position="447"/>
        <end position="510"/>
    </location>
</feature>
<sequence>MASPVRERVTAADRRHFDFVKTLLRISDELTEEETANVKIFCLHLIPKGHLAQLRRAMDVFVKLMELDKIDQENLDFLKEILEGIGRQDLIQNVLQRFQPPDREIPENPGLQPENPDLQPENPDLQPENPDLQPENPDLQPENPDLQPENPGLQPENPDLQPQNSDLQPQNPELQPGDPEIQSGQSNAERANEEANATSNIYVVVHGQVRMIQEALDRLKGDLARLSGTRRSQVKYRGHKKHKSILVHFSIPRENTAVLRHMADHSDPRLVYMGVKSLQIDAEVPIKVQQEAPVYDVKRQLPVDDIEVGCSTRTRHQRAPQGWTRLSALNLFSDALPLHLQAAESLEYQGFSYSLVRALVQKDRLREHQMRQAIQNLRNAELDSNTLRQKAEVDSNTIMTLRSKLNISENRLKEALDTIEVLQEKLQQAQEYAEKAAKQVTSHVAEYRGEKPPGGWPQEYRGEKPPGGWPQEYRGEKPPGGWPQEYRGEKPPGGWPQEYRGEKPPGGWSAQVENADAATQTHLADAVSTTGGSGDVDDKLGEDPTVTEEDKGTAGQDSDTDPDGPKATEEKRHTAGAEGAASDTTGDLTQDVMTFGRKGSEPGEFHHPRGVVVSPSNDIFVADMSNKRVQVHTTEGVYLRHFPTVVPGTADKDMGPHDVCMDGNGTLWVVGEGGSAEHVVQYSTDGIAMGGFHLEEIGYFRGIAVDMRTNHILVTDAHQGAVHVFRPDGSLVRTVQHPREEMRRPRYVTVDGNFLVSDRDTHRVYVYDESGKFLFQFGGEGSGEGQMSFPHGICTDSSGHILVADYGNERVQIFTRHGEFVRTVHPGFNPEGLAVGPEGQLVVTSHFDHTVTVYPCY</sequence>
<dbReference type="PROSITE" id="PS50168">
    <property type="entry name" value="DED"/>
    <property type="match status" value="1"/>
</dbReference>
<feature type="coiled-coil region" evidence="3">
    <location>
        <begin position="370"/>
        <end position="439"/>
    </location>
</feature>
<dbReference type="CDD" id="cd05819">
    <property type="entry name" value="NHL"/>
    <property type="match status" value="1"/>
</dbReference>
<keyword evidence="3" id="KW-0175">Coiled coil</keyword>
<feature type="compositionally biased region" description="Polar residues" evidence="4">
    <location>
        <begin position="160"/>
        <end position="173"/>
    </location>
</feature>
<evidence type="ECO:0000313" key="6">
    <source>
        <dbReference type="EMBL" id="EEN43950.1"/>
    </source>
</evidence>
<feature type="repeat" description="NHL" evidence="2">
    <location>
        <begin position="701"/>
        <end position="728"/>
    </location>
</feature>
<reference evidence="6" key="1">
    <citation type="journal article" date="2008" name="Nature">
        <title>The amphioxus genome and the evolution of the chordate karyotype.</title>
        <authorList>
            <consortium name="US DOE Joint Genome Institute (JGI-PGF)"/>
            <person name="Putnam N.H."/>
            <person name="Butts T."/>
            <person name="Ferrier D.E.K."/>
            <person name="Furlong R.F."/>
            <person name="Hellsten U."/>
            <person name="Kawashima T."/>
            <person name="Robinson-Rechavi M."/>
            <person name="Shoguchi E."/>
            <person name="Terry A."/>
            <person name="Yu J.-K."/>
            <person name="Benito-Gutierrez E.L."/>
            <person name="Dubchak I."/>
            <person name="Garcia-Fernandez J."/>
            <person name="Gibson-Brown J.J."/>
            <person name="Grigoriev I.V."/>
            <person name="Horton A.C."/>
            <person name="de Jong P.J."/>
            <person name="Jurka J."/>
            <person name="Kapitonov V.V."/>
            <person name="Kohara Y."/>
            <person name="Kuroki Y."/>
            <person name="Lindquist E."/>
            <person name="Lucas S."/>
            <person name="Osoegawa K."/>
            <person name="Pennacchio L.A."/>
            <person name="Salamov A.A."/>
            <person name="Satou Y."/>
            <person name="Sauka-Spengler T."/>
            <person name="Schmutz J."/>
            <person name="Shin-I T."/>
            <person name="Toyoda A."/>
            <person name="Bronner-Fraser M."/>
            <person name="Fujiyama A."/>
            <person name="Holland L.Z."/>
            <person name="Holland P.W.H."/>
            <person name="Satoh N."/>
            <person name="Rokhsar D.S."/>
        </authorList>
    </citation>
    <scope>NUCLEOTIDE SEQUENCE [LARGE SCALE GENOMIC DNA]</scope>
    <source>
        <strain evidence="6">S238N-H82</strain>
        <tissue evidence="6">Testes</tissue>
    </source>
</reference>
<dbReference type="Pfam" id="PF01335">
    <property type="entry name" value="DED"/>
    <property type="match status" value="1"/>
</dbReference>
<gene>
    <name evidence="6" type="ORF">BRAFLDRAFT_87327</name>
</gene>
<organism>
    <name type="scientific">Branchiostoma floridae</name>
    <name type="common">Florida lancelet</name>
    <name type="synonym">Amphioxus</name>
    <dbReference type="NCBI Taxonomy" id="7739"/>
    <lineage>
        <taxon>Eukaryota</taxon>
        <taxon>Metazoa</taxon>
        <taxon>Chordata</taxon>
        <taxon>Cephalochordata</taxon>
        <taxon>Leptocardii</taxon>
        <taxon>Amphioxiformes</taxon>
        <taxon>Branchiostomatidae</taxon>
        <taxon>Branchiostoma</taxon>
    </lineage>
</organism>
<dbReference type="GO" id="GO:0042981">
    <property type="term" value="P:regulation of apoptotic process"/>
    <property type="evidence" value="ECO:0007669"/>
    <property type="project" value="InterPro"/>
</dbReference>
<evidence type="ECO:0000256" key="2">
    <source>
        <dbReference type="PROSITE-ProRule" id="PRU00504"/>
    </source>
</evidence>
<feature type="repeat" description="NHL" evidence="2">
    <location>
        <begin position="774"/>
        <end position="817"/>
    </location>
</feature>
<dbReference type="Pfam" id="PF13820">
    <property type="entry name" value="NCOA6_TRADD-N"/>
    <property type="match status" value="1"/>
</dbReference>
<keyword evidence="1" id="KW-0677">Repeat</keyword>
<protein>
    <recommendedName>
        <fullName evidence="5">DED domain-containing protein</fullName>
    </recommendedName>
</protein>
<proteinExistence type="predicted"/>
<dbReference type="SUPFAM" id="SSF47986">
    <property type="entry name" value="DEATH domain"/>
    <property type="match status" value="1"/>
</dbReference>
<dbReference type="AlphaFoldDB" id="C3ZU64"/>
<feature type="region of interest" description="Disordered" evidence="4">
    <location>
        <begin position="100"/>
        <end position="194"/>
    </location>
</feature>
<dbReference type="InterPro" id="IPR001875">
    <property type="entry name" value="DED_dom"/>
</dbReference>
<accession>C3ZU64</accession>
<dbReference type="InterPro" id="IPR032715">
    <property type="entry name" value="NCOA6_TRADD-N"/>
</dbReference>
<feature type="repeat" description="NHL" evidence="2">
    <location>
        <begin position="592"/>
        <end position="635"/>
    </location>
</feature>
<feature type="region of interest" description="Disordered" evidence="4">
    <location>
        <begin position="522"/>
        <end position="588"/>
    </location>
</feature>
<evidence type="ECO:0000256" key="1">
    <source>
        <dbReference type="ARBA" id="ARBA00022737"/>
    </source>
</evidence>
<feature type="compositionally biased region" description="Basic and acidic residues" evidence="4">
    <location>
        <begin position="563"/>
        <end position="575"/>
    </location>
</feature>
<dbReference type="Pfam" id="PF01436">
    <property type="entry name" value="NHL"/>
    <property type="match status" value="2"/>
</dbReference>
<dbReference type="eggNOG" id="KOG2177">
    <property type="taxonomic scope" value="Eukaryota"/>
</dbReference>
<evidence type="ECO:0000256" key="3">
    <source>
        <dbReference type="SAM" id="Coils"/>
    </source>
</evidence>
<feature type="compositionally biased region" description="Basic and acidic residues" evidence="4">
    <location>
        <begin position="536"/>
        <end position="552"/>
    </location>
</feature>
<feature type="domain" description="DED" evidence="5">
    <location>
        <begin position="18"/>
        <end position="96"/>
    </location>
</feature>
<dbReference type="SMART" id="SM00031">
    <property type="entry name" value="DED"/>
    <property type="match status" value="1"/>
</dbReference>
<dbReference type="EMBL" id="GG666681">
    <property type="protein sequence ID" value="EEN43950.1"/>
    <property type="molecule type" value="Genomic_DNA"/>
</dbReference>
<name>C3ZU64_BRAFL</name>
<dbReference type="PROSITE" id="PS51125">
    <property type="entry name" value="NHL"/>
    <property type="match status" value="3"/>
</dbReference>
<dbReference type="eggNOG" id="KOG1721">
    <property type="taxonomic scope" value="Eukaryota"/>
</dbReference>